<dbReference type="SUPFAM" id="SSF54171">
    <property type="entry name" value="DNA-binding domain"/>
    <property type="match status" value="1"/>
</dbReference>
<dbReference type="InterPro" id="IPR003615">
    <property type="entry name" value="HNH_nuc"/>
</dbReference>
<dbReference type="CDD" id="cd00085">
    <property type="entry name" value="HNHc"/>
    <property type="match status" value="1"/>
</dbReference>
<accession>A0A0G9GWZ9</accession>
<dbReference type="STRING" id="1440762.Y882_18785"/>
<organism evidence="2 3">
    <name type="scientific">Dyella japonica DSM 16301</name>
    <dbReference type="NCBI Taxonomy" id="1440762"/>
    <lineage>
        <taxon>Bacteria</taxon>
        <taxon>Pseudomonadati</taxon>
        <taxon>Pseudomonadota</taxon>
        <taxon>Gammaproteobacteria</taxon>
        <taxon>Lysobacterales</taxon>
        <taxon>Rhodanobacteraceae</taxon>
        <taxon>Dyella</taxon>
    </lineage>
</organism>
<evidence type="ECO:0000313" key="2">
    <source>
        <dbReference type="EMBL" id="KLD61823.1"/>
    </source>
</evidence>
<dbReference type="EMBL" id="JPLA01000127">
    <property type="protein sequence ID" value="KLD61823.1"/>
    <property type="molecule type" value="Genomic_DNA"/>
</dbReference>
<dbReference type="SMART" id="SM00507">
    <property type="entry name" value="HNHc"/>
    <property type="match status" value="1"/>
</dbReference>
<dbReference type="PATRIC" id="fig|1440762.4.peg.337"/>
<feature type="domain" description="HNH nuclease" evidence="1">
    <location>
        <begin position="2"/>
        <end position="50"/>
    </location>
</feature>
<evidence type="ECO:0000259" key="1">
    <source>
        <dbReference type="SMART" id="SM00507"/>
    </source>
</evidence>
<dbReference type="InterPro" id="IPR016177">
    <property type="entry name" value="DNA-bd_dom_sf"/>
</dbReference>
<comment type="caution">
    <text evidence="2">The sequence shown here is derived from an EMBL/GenBank/DDBJ whole genome shotgun (WGS) entry which is preliminary data.</text>
</comment>
<dbReference type="InterPro" id="IPR044925">
    <property type="entry name" value="His-Me_finger_sf"/>
</dbReference>
<dbReference type="OrthoDB" id="388551at2"/>
<proteinExistence type="predicted"/>
<protein>
    <recommendedName>
        <fullName evidence="1">HNH nuclease domain-containing protein</fullName>
    </recommendedName>
</protein>
<feature type="non-terminal residue" evidence="2">
    <location>
        <position position="1"/>
    </location>
</feature>
<dbReference type="Gene3D" id="3.90.75.20">
    <property type="match status" value="1"/>
</dbReference>
<evidence type="ECO:0000313" key="3">
    <source>
        <dbReference type="Proteomes" id="UP000035481"/>
    </source>
</evidence>
<name>A0A0G9GWZ9_9GAMM</name>
<dbReference type="Gene3D" id="1.20.5.2050">
    <property type="match status" value="1"/>
</dbReference>
<reference evidence="2 3" key="1">
    <citation type="journal article" date="2015" name="Antonie Van Leeuwenhoek">
        <title>A phylogenomic and molecular marker based taxonomic framework for the order Xanthomonadales: proposal to transfer the families Algiphilaceae and Solimonadaceae to the order Nevskiales ord. nov. and to create a new family within the order Xanthomonadales, the family Rhodanobacteraceae fam. nov., containing the genus Rhodanobacter and its closest relatives.</title>
        <authorList>
            <person name="Naushad S."/>
            <person name="Adeolu M."/>
            <person name="Wong S."/>
            <person name="Sohail M."/>
            <person name="Schellhorn H.E."/>
            <person name="Gupta R.S."/>
        </authorList>
    </citation>
    <scope>NUCLEOTIDE SEQUENCE [LARGE SCALE GENOMIC DNA]</scope>
    <source>
        <strain evidence="2 3">DSM 16301</strain>
    </source>
</reference>
<dbReference type="AlphaFoldDB" id="A0A0G9GWZ9"/>
<dbReference type="RefSeq" id="WP_046973408.1">
    <property type="nucleotide sequence ID" value="NZ_JPLA01000127.1"/>
</dbReference>
<sequence>RKGRDWKAYRIIWELRYGPIPEAMEVDHIRHNRKDNRIENLRLVTRTGNGRNQSKFATNTSGVTGVNWNSQAGKWRAEIYVDGKHISLGLFTIFNDAVLARKSAESKYGFHKNNGE</sequence>
<dbReference type="Pfam" id="PF13392">
    <property type="entry name" value="HNH_3"/>
    <property type="match status" value="1"/>
</dbReference>
<dbReference type="Proteomes" id="UP000035481">
    <property type="component" value="Unassembled WGS sequence"/>
</dbReference>
<gene>
    <name evidence="2" type="ORF">Y882_18785</name>
</gene>
<dbReference type="SUPFAM" id="SSF54060">
    <property type="entry name" value="His-Me finger endonucleases"/>
    <property type="match status" value="1"/>
</dbReference>
<dbReference type="GO" id="GO:0003677">
    <property type="term" value="F:DNA binding"/>
    <property type="evidence" value="ECO:0007669"/>
    <property type="project" value="InterPro"/>
</dbReference>